<protein>
    <submittedName>
        <fullName evidence="1">Uncharacterized protein</fullName>
    </submittedName>
</protein>
<gene>
    <name evidence="1" type="ORF">ACFQ0R_08605</name>
</gene>
<name>A0ABW3GQ71_9FLAO</name>
<dbReference type="Proteomes" id="UP001597049">
    <property type="component" value="Unassembled WGS sequence"/>
</dbReference>
<reference evidence="2" key="1">
    <citation type="journal article" date="2019" name="Int. J. Syst. Evol. Microbiol.">
        <title>The Global Catalogue of Microorganisms (GCM) 10K type strain sequencing project: providing services to taxonomists for standard genome sequencing and annotation.</title>
        <authorList>
            <consortium name="The Broad Institute Genomics Platform"/>
            <consortium name="The Broad Institute Genome Sequencing Center for Infectious Disease"/>
            <person name="Wu L."/>
            <person name="Ma J."/>
        </authorList>
    </citation>
    <scope>NUCLEOTIDE SEQUENCE [LARGE SCALE GENOMIC DNA]</scope>
    <source>
        <strain evidence="2">CCUG 56752</strain>
    </source>
</reference>
<comment type="caution">
    <text evidence="1">The sequence shown here is derived from an EMBL/GenBank/DDBJ whole genome shotgun (WGS) entry which is preliminary data.</text>
</comment>
<keyword evidence="2" id="KW-1185">Reference proteome</keyword>
<accession>A0ABW3GQ71</accession>
<dbReference type="EMBL" id="JBHTIV010000009">
    <property type="protein sequence ID" value="MFD0932650.1"/>
    <property type="molecule type" value="Genomic_DNA"/>
</dbReference>
<evidence type="ECO:0000313" key="2">
    <source>
        <dbReference type="Proteomes" id="UP001597049"/>
    </source>
</evidence>
<proteinExistence type="predicted"/>
<evidence type="ECO:0000313" key="1">
    <source>
        <dbReference type="EMBL" id="MFD0932650.1"/>
    </source>
</evidence>
<organism evidence="1 2">
    <name type="scientific">Psychroflexus salinarum</name>
    <dbReference type="NCBI Taxonomy" id="546024"/>
    <lineage>
        <taxon>Bacteria</taxon>
        <taxon>Pseudomonadati</taxon>
        <taxon>Bacteroidota</taxon>
        <taxon>Flavobacteriia</taxon>
        <taxon>Flavobacteriales</taxon>
        <taxon>Flavobacteriaceae</taxon>
        <taxon>Psychroflexus</taxon>
    </lineage>
</organism>
<sequence length="43" mass="5060">MEYNKRYKDAVTGRPGGNYQLVVNLFTISPQHAIKRLPQDRKR</sequence>